<organism evidence="2 3">
    <name type="scientific">Acinetobacter venetianus</name>
    <dbReference type="NCBI Taxonomy" id="52133"/>
    <lineage>
        <taxon>Bacteria</taxon>
        <taxon>Pseudomonadati</taxon>
        <taxon>Pseudomonadota</taxon>
        <taxon>Gammaproteobacteria</taxon>
        <taxon>Moraxellales</taxon>
        <taxon>Moraxellaceae</taxon>
        <taxon>Acinetobacter</taxon>
    </lineage>
</organism>
<dbReference type="PANTHER" id="PTHR39639:SF1">
    <property type="entry name" value="DUF262 DOMAIN-CONTAINING PROTEIN"/>
    <property type="match status" value="1"/>
</dbReference>
<dbReference type="PANTHER" id="PTHR39639">
    <property type="entry name" value="CHROMOSOME 16, WHOLE GENOME SHOTGUN SEQUENCE"/>
    <property type="match status" value="1"/>
</dbReference>
<evidence type="ECO:0000259" key="1">
    <source>
        <dbReference type="SMART" id="SM00507"/>
    </source>
</evidence>
<comment type="caution">
    <text evidence="2">The sequence shown here is derived from an EMBL/GenBank/DDBJ whole genome shotgun (WGS) entry which is preliminary data.</text>
</comment>
<keyword evidence="2" id="KW-0540">Nuclease</keyword>
<dbReference type="PATRIC" id="fig|52133.18.peg.3425"/>
<dbReference type="SMART" id="SM00507">
    <property type="entry name" value="HNHc"/>
    <property type="match status" value="1"/>
</dbReference>
<evidence type="ECO:0000313" key="3">
    <source>
        <dbReference type="Proteomes" id="UP000075680"/>
    </source>
</evidence>
<sequence>MEIELKEISIRELTDNYQDNAENGVTAYHGELDVRPPYQREFVYGEKERNAVIHTVKQGFPLNVMYWATRDNGTYEIIDGQQRTISICQYVKGDFAYEMRYFHNLTQDEKDQILDYKLMVYVCTGSDSEKLKWFETINIAGKPLFKQELRNAVYSGSWVSDAKKYFSKTGCPAYAIGSDYLTGSPIRQDFLETALSWISKADLVRYSGNIESYMAVHQKDPNALALWQYFQSVITWVGATFPNKRKKLMQGLPWGELFNLHKDKILDQNALEQSISDLIEDDEVENKKGIYQYLLTGHEKYLSLRAFKEKQMQKAYQNQSGICPSCNEHFSLEQMEGDHIIPWSQGGKTTDDNLQMLCKPCNRTKSDK</sequence>
<keyword evidence="2" id="KW-0378">Hydrolase</keyword>
<dbReference type="GO" id="GO:0008270">
    <property type="term" value="F:zinc ion binding"/>
    <property type="evidence" value="ECO:0007669"/>
    <property type="project" value="InterPro"/>
</dbReference>
<feature type="domain" description="HNH nuclease" evidence="1">
    <location>
        <begin position="312"/>
        <end position="363"/>
    </location>
</feature>
<keyword evidence="2" id="KW-0255">Endonuclease</keyword>
<dbReference type="Pfam" id="PF01844">
    <property type="entry name" value="HNH"/>
    <property type="match status" value="1"/>
</dbReference>
<dbReference type="CDD" id="cd00085">
    <property type="entry name" value="HNHc"/>
    <property type="match status" value="1"/>
</dbReference>
<dbReference type="InterPro" id="IPR003615">
    <property type="entry name" value="HNH_nuc"/>
</dbReference>
<dbReference type="GO" id="GO:0004519">
    <property type="term" value="F:endonuclease activity"/>
    <property type="evidence" value="ECO:0007669"/>
    <property type="project" value="UniProtKB-KW"/>
</dbReference>
<dbReference type="GO" id="GO:0003676">
    <property type="term" value="F:nucleic acid binding"/>
    <property type="evidence" value="ECO:0007669"/>
    <property type="project" value="InterPro"/>
</dbReference>
<protein>
    <submittedName>
        <fullName evidence="2">HNH endonuclease</fullName>
    </submittedName>
</protein>
<name>A0A150HJJ3_9GAMM</name>
<dbReference type="AlphaFoldDB" id="A0A150HJJ3"/>
<dbReference type="RefSeq" id="WP_061519773.1">
    <property type="nucleotide sequence ID" value="NZ_JRUE01000253.1"/>
</dbReference>
<accession>A0A150HJJ3</accession>
<reference evidence="2 3" key="1">
    <citation type="journal article" date="2016" name="Sci. Rep.">
        <title>Genomic and phenotypic characterization of the species Acinetobacter venetianus.</title>
        <authorList>
            <person name="Fondi M."/>
            <person name="Maida I."/>
            <person name="Perrin E."/>
            <person name="Orlandini V."/>
            <person name="La Torre L."/>
            <person name="Bosi E."/>
            <person name="Negroni A."/>
            <person name="Zanaroli G."/>
            <person name="Fava F."/>
            <person name="Decorosi F."/>
            <person name="Giovannetti L."/>
            <person name="Viti C."/>
            <person name="Vaneechoutte M."/>
            <person name="Dijkshoorn L."/>
            <person name="Fani R."/>
        </authorList>
    </citation>
    <scope>NUCLEOTIDE SEQUENCE [LARGE SCALE GENOMIC DNA]</scope>
    <source>
        <strain evidence="2 3">LUH5627</strain>
    </source>
</reference>
<gene>
    <name evidence="2" type="ORF">AVENLUH5627_03338</name>
</gene>
<dbReference type="EMBL" id="JRUE01000253">
    <property type="protein sequence ID" value="KXZ63023.1"/>
    <property type="molecule type" value="Genomic_DNA"/>
</dbReference>
<dbReference type="InterPro" id="IPR002711">
    <property type="entry name" value="HNH"/>
</dbReference>
<dbReference type="Proteomes" id="UP000075680">
    <property type="component" value="Unassembled WGS sequence"/>
</dbReference>
<proteinExistence type="predicted"/>
<dbReference type="Gene3D" id="1.10.30.50">
    <property type="match status" value="1"/>
</dbReference>
<dbReference type="Pfam" id="PF03235">
    <property type="entry name" value="GmrSD_N"/>
    <property type="match status" value="1"/>
</dbReference>
<dbReference type="InterPro" id="IPR004919">
    <property type="entry name" value="GmrSD_N"/>
</dbReference>
<evidence type="ECO:0000313" key="2">
    <source>
        <dbReference type="EMBL" id="KXZ63023.1"/>
    </source>
</evidence>